<sequence length="339" mass="39257">MRKHLFSALFFISISTCVLAQENDSIRYPNFKFGGVLKSKYEWATDVNTSRFVIRNSRLEIEGDIKPKLHYKAKVELSDEGEFKVLDAYGAYDATENLSLKVGQFSLPLFNSYITDPGTMMFANRAFLGKYFVSSRDIGLMATYNAKQLPIPTKLELAVFNGNSTNNSKWSSKQSYAGRLTLGKMQGWRSSFKVYDNYRLTDVPDEFQHYLMYGADLRYGKEKWKVESEVMMREDKTNDYDLLSAYIQGGYAFALDEKNIVKHIIPAARYDFMDQNRNEGNFDVQRLSLGLGFGLSNLPFQSILRVDYEWYFTNNQLVFFQENEEMDSDKLSVELVFMF</sequence>
<name>A0A9X4MXD0_9FLAO</name>
<dbReference type="Pfam" id="PF07396">
    <property type="entry name" value="Porin_O_P"/>
    <property type="match status" value="1"/>
</dbReference>
<dbReference type="InterPro" id="IPR010870">
    <property type="entry name" value="Porin_O/P"/>
</dbReference>
<dbReference type="RefSeq" id="WP_304420981.1">
    <property type="nucleotide sequence ID" value="NZ_JANCMU010000005.1"/>
</dbReference>
<evidence type="ECO:0000256" key="1">
    <source>
        <dbReference type="SAM" id="SignalP"/>
    </source>
</evidence>
<dbReference type="AlphaFoldDB" id="A0A9X4MXD0"/>
<proteinExistence type="predicted"/>
<feature type="chain" id="PRO_5040889323" evidence="1">
    <location>
        <begin position="21"/>
        <end position="339"/>
    </location>
</feature>
<accession>A0A9X4MXD0</accession>
<dbReference type="SUPFAM" id="SSF56935">
    <property type="entry name" value="Porins"/>
    <property type="match status" value="1"/>
</dbReference>
<dbReference type="Proteomes" id="UP001152599">
    <property type="component" value="Unassembled WGS sequence"/>
</dbReference>
<reference evidence="2" key="1">
    <citation type="submission" date="2022-07" db="EMBL/GenBank/DDBJ databases">
        <title>Description and genome-wide analysis of Profundicola chukchiensis gen. nov., sp. nov., marine bacteria isolated from bottom sediments of the Chukchi Sea.</title>
        <authorList>
            <person name="Romanenko L."/>
            <person name="Otstavnykh N."/>
            <person name="Kurilenko V."/>
            <person name="Eremeev V."/>
            <person name="Velansky P."/>
            <person name="Mikhailov V."/>
            <person name="Isaeva M."/>
        </authorList>
    </citation>
    <scope>NUCLEOTIDE SEQUENCE</scope>
    <source>
        <strain evidence="2">KMM 9713</strain>
    </source>
</reference>
<dbReference type="Gene3D" id="2.40.160.10">
    <property type="entry name" value="Porin"/>
    <property type="match status" value="1"/>
</dbReference>
<evidence type="ECO:0000313" key="2">
    <source>
        <dbReference type="EMBL" id="MDG4946628.1"/>
    </source>
</evidence>
<dbReference type="InterPro" id="IPR023614">
    <property type="entry name" value="Porin_dom_sf"/>
</dbReference>
<keyword evidence="3" id="KW-1185">Reference proteome</keyword>
<organism evidence="2 3">
    <name type="scientific">Profundicola chukchiensis</name>
    <dbReference type="NCBI Taxonomy" id="2961959"/>
    <lineage>
        <taxon>Bacteria</taxon>
        <taxon>Pseudomonadati</taxon>
        <taxon>Bacteroidota</taxon>
        <taxon>Flavobacteriia</taxon>
        <taxon>Flavobacteriales</taxon>
        <taxon>Weeksellaceae</taxon>
        <taxon>Profundicola</taxon>
    </lineage>
</organism>
<comment type="caution">
    <text evidence="2">The sequence shown here is derived from an EMBL/GenBank/DDBJ whole genome shotgun (WGS) entry which is preliminary data.</text>
</comment>
<gene>
    <name evidence="2" type="ORF">NMK71_09390</name>
</gene>
<dbReference type="EMBL" id="JANCMU010000005">
    <property type="protein sequence ID" value="MDG4946628.1"/>
    <property type="molecule type" value="Genomic_DNA"/>
</dbReference>
<feature type="signal peptide" evidence="1">
    <location>
        <begin position="1"/>
        <end position="20"/>
    </location>
</feature>
<evidence type="ECO:0000313" key="3">
    <source>
        <dbReference type="Proteomes" id="UP001152599"/>
    </source>
</evidence>
<keyword evidence="1" id="KW-0732">Signal</keyword>
<protein>
    <submittedName>
        <fullName evidence="2">OprO/OprP family phosphate-selective porin</fullName>
    </submittedName>
</protein>